<accession>A0ABZ2PKP7</accession>
<protein>
    <submittedName>
        <fullName evidence="3">O-succinylbenzoate--CoA ligase</fullName>
        <ecNumber evidence="3">6.2.1.26</ecNumber>
    </submittedName>
</protein>
<dbReference type="PANTHER" id="PTHR43767">
    <property type="entry name" value="LONG-CHAIN-FATTY-ACID--COA LIGASE"/>
    <property type="match status" value="1"/>
</dbReference>
<dbReference type="EMBL" id="CP147846">
    <property type="protein sequence ID" value="WXG66966.1"/>
    <property type="molecule type" value="Genomic_DNA"/>
</dbReference>
<dbReference type="PANTHER" id="PTHR43767:SF1">
    <property type="entry name" value="NONRIBOSOMAL PEPTIDE SYNTHASE PES1 (EUROFUNG)-RELATED"/>
    <property type="match status" value="1"/>
</dbReference>
<evidence type="ECO:0000313" key="3">
    <source>
        <dbReference type="EMBL" id="WXG66966.1"/>
    </source>
</evidence>
<proteinExistence type="predicted"/>
<dbReference type="PROSITE" id="PS00455">
    <property type="entry name" value="AMP_BINDING"/>
    <property type="match status" value="1"/>
</dbReference>
<feature type="domain" description="AMP-binding enzyme C-terminal" evidence="2">
    <location>
        <begin position="304"/>
        <end position="376"/>
    </location>
</feature>
<dbReference type="Pfam" id="PF13193">
    <property type="entry name" value="AMP-binding_C"/>
    <property type="match status" value="1"/>
</dbReference>
<dbReference type="InterPro" id="IPR000873">
    <property type="entry name" value="AMP-dep_synth/lig_dom"/>
</dbReference>
<evidence type="ECO:0000259" key="2">
    <source>
        <dbReference type="Pfam" id="PF13193"/>
    </source>
</evidence>
<dbReference type="SUPFAM" id="SSF56801">
    <property type="entry name" value="Acetyl-CoA synthetase-like"/>
    <property type="match status" value="1"/>
</dbReference>
<dbReference type="RefSeq" id="WP_338886395.1">
    <property type="nucleotide sequence ID" value="NZ_CP147846.1"/>
</dbReference>
<sequence length="393" mass="40487">MNMLEELQIPTGAAAAAILPQLVCVLAGTSPAVLPVPVADEREAQRLRDALAPGSEIEAAAALVVATSGTTGTPKGAMLSASALRASGNATHDRLGGPGTWLLALPAHHIAGMQVLLRSVLANTDPVILDVGAGFDPSTLPAAVARMSGRRYTSLVPTQLVKALDDPAATEALAEFDAVLLGGAATPVPLRERAVAAGISIVRTYGMSETAGGCVYDGVPLDGTRLRLDSGHIDSGHIDSGRVVLGGATVALGYRGMPDHPAFAEPGWFRTDDAGRLTDGVLSIEGRLDEAISTGGLTVVPQVVEAALATHPAVRECAVVGLDDTRLGQRVVVAIVASSTVTLADLREHIALTLDSTAAPRELYLVDALPIRGPGKLDRDRLRVALETLTPVR</sequence>
<feature type="domain" description="AMP-dependent synthetase/ligase" evidence="1">
    <location>
        <begin position="59"/>
        <end position="254"/>
    </location>
</feature>
<reference evidence="3 4" key="1">
    <citation type="submission" date="2024-03" db="EMBL/GenBank/DDBJ databases">
        <title>Natural products discovery in diverse microorganisms through a two-stage MS feature dereplication strategy.</title>
        <authorList>
            <person name="Zhang R."/>
        </authorList>
    </citation>
    <scope>NUCLEOTIDE SEQUENCE [LARGE SCALE GENOMIC DNA]</scope>
    <source>
        <strain evidence="3 4">18930</strain>
    </source>
</reference>
<dbReference type="Proteomes" id="UP001432000">
    <property type="component" value="Chromosome"/>
</dbReference>
<keyword evidence="4" id="KW-1185">Reference proteome</keyword>
<dbReference type="InterPro" id="IPR042099">
    <property type="entry name" value="ANL_N_sf"/>
</dbReference>
<name>A0ABZ2PKP7_9NOCA</name>
<dbReference type="EC" id="6.2.1.26" evidence="3"/>
<dbReference type="Gene3D" id="3.30.300.30">
    <property type="match status" value="1"/>
</dbReference>
<organism evidence="3 4">
    <name type="scientific">Rhodococcus sovatensis</name>
    <dbReference type="NCBI Taxonomy" id="1805840"/>
    <lineage>
        <taxon>Bacteria</taxon>
        <taxon>Bacillati</taxon>
        <taxon>Actinomycetota</taxon>
        <taxon>Actinomycetes</taxon>
        <taxon>Mycobacteriales</taxon>
        <taxon>Nocardiaceae</taxon>
        <taxon>Rhodococcus</taxon>
    </lineage>
</organism>
<evidence type="ECO:0000313" key="4">
    <source>
        <dbReference type="Proteomes" id="UP001432000"/>
    </source>
</evidence>
<dbReference type="GO" id="GO:0008756">
    <property type="term" value="F:o-succinylbenzoate-CoA ligase activity"/>
    <property type="evidence" value="ECO:0007669"/>
    <property type="project" value="UniProtKB-EC"/>
</dbReference>
<dbReference type="NCBIfam" id="NF005877">
    <property type="entry name" value="PRK07824.1"/>
    <property type="match status" value="1"/>
</dbReference>
<dbReference type="InterPro" id="IPR025110">
    <property type="entry name" value="AMP-bd_C"/>
</dbReference>
<dbReference type="InterPro" id="IPR045851">
    <property type="entry name" value="AMP-bd_C_sf"/>
</dbReference>
<dbReference type="InterPro" id="IPR020845">
    <property type="entry name" value="AMP-binding_CS"/>
</dbReference>
<gene>
    <name evidence="3" type="primary">menE</name>
    <name evidence="3" type="ORF">WDS16_17045</name>
</gene>
<keyword evidence="3" id="KW-0436">Ligase</keyword>
<dbReference type="InterPro" id="IPR050237">
    <property type="entry name" value="ATP-dep_AMP-bd_enzyme"/>
</dbReference>
<dbReference type="Pfam" id="PF00501">
    <property type="entry name" value="AMP-binding"/>
    <property type="match status" value="1"/>
</dbReference>
<evidence type="ECO:0000259" key="1">
    <source>
        <dbReference type="Pfam" id="PF00501"/>
    </source>
</evidence>
<dbReference type="Gene3D" id="3.40.50.12780">
    <property type="entry name" value="N-terminal domain of ligase-like"/>
    <property type="match status" value="1"/>
</dbReference>